<reference evidence="2 3" key="1">
    <citation type="submission" date="2024-02" db="EMBL/GenBank/DDBJ databases">
        <title>Deinococcus xinjiangensis NBRC 107630.</title>
        <authorList>
            <person name="Ichikawa N."/>
            <person name="Katano-Makiyama Y."/>
            <person name="Hidaka K."/>
        </authorList>
    </citation>
    <scope>NUCLEOTIDE SEQUENCE [LARGE SCALE GENOMIC DNA]</scope>
    <source>
        <strain evidence="2 3">NBRC 107630</strain>
    </source>
</reference>
<gene>
    <name evidence="2" type="ORF">Dxin01_01609</name>
</gene>
<keyword evidence="3" id="KW-1185">Reference proteome</keyword>
<evidence type="ECO:0008006" key="4">
    <source>
        <dbReference type="Google" id="ProtNLM"/>
    </source>
</evidence>
<organism evidence="2 3">
    <name type="scientific">Deinococcus xinjiangensis</name>
    <dbReference type="NCBI Taxonomy" id="457454"/>
    <lineage>
        <taxon>Bacteria</taxon>
        <taxon>Thermotogati</taxon>
        <taxon>Deinococcota</taxon>
        <taxon>Deinococci</taxon>
        <taxon>Deinococcales</taxon>
        <taxon>Deinococcaceae</taxon>
        <taxon>Deinococcus</taxon>
    </lineage>
</organism>
<evidence type="ECO:0000313" key="2">
    <source>
        <dbReference type="EMBL" id="GAA5501870.1"/>
    </source>
</evidence>
<dbReference type="Pfam" id="PF06772">
    <property type="entry name" value="LtrA"/>
    <property type="match status" value="1"/>
</dbReference>
<dbReference type="EMBL" id="BAABRN010000014">
    <property type="protein sequence ID" value="GAA5501870.1"/>
    <property type="molecule type" value="Genomic_DNA"/>
</dbReference>
<feature type="transmembrane region" description="Helical" evidence="1">
    <location>
        <begin position="21"/>
        <end position="43"/>
    </location>
</feature>
<feature type="transmembrane region" description="Helical" evidence="1">
    <location>
        <begin position="55"/>
        <end position="76"/>
    </location>
</feature>
<name>A0ABP9V9B5_9DEIO</name>
<keyword evidence="1" id="KW-1133">Transmembrane helix</keyword>
<evidence type="ECO:0000313" key="3">
    <source>
        <dbReference type="Proteomes" id="UP001458946"/>
    </source>
</evidence>
<feature type="transmembrane region" description="Helical" evidence="1">
    <location>
        <begin position="111"/>
        <end position="129"/>
    </location>
</feature>
<proteinExistence type="predicted"/>
<dbReference type="InterPro" id="IPR010640">
    <property type="entry name" value="Low_temperature_requirement_A"/>
</dbReference>
<accession>A0ABP9V9B5</accession>
<feature type="transmembrane region" description="Helical" evidence="1">
    <location>
        <begin position="88"/>
        <end position="105"/>
    </location>
</feature>
<keyword evidence="1" id="KW-0472">Membrane</keyword>
<keyword evidence="1" id="KW-0812">Transmembrane</keyword>
<dbReference type="Proteomes" id="UP001458946">
    <property type="component" value="Unassembled WGS sequence"/>
</dbReference>
<protein>
    <recommendedName>
        <fullName evidence="4">SPW repeat-containing protein</fullName>
    </recommendedName>
</protein>
<comment type="caution">
    <text evidence="2">The sequence shown here is derived from an EMBL/GenBank/DDBJ whole genome shotgun (WGS) entry which is preliminary data.</text>
</comment>
<evidence type="ECO:0000256" key="1">
    <source>
        <dbReference type="SAM" id="Phobius"/>
    </source>
</evidence>
<sequence length="136" mass="14857">MNQHEAEHRLLHAEPVKRRWLASHFNAAHAPILAGIILVAASLEVGVYQPLQHAAGAVAWNLAAGLVFFFVGLLLMRRSLELPTQLPLWLGALLCLMTAPVGIQFGMPWQLLSALLILLVVGFSGSPALRRSLRQV</sequence>